<dbReference type="PANTHER" id="PTHR34007">
    <property type="entry name" value="AEROLYSIN-LIKE PROTEIN-RELATED"/>
    <property type="match status" value="1"/>
</dbReference>
<protein>
    <submittedName>
        <fullName evidence="1">Putative cytotoxin</fullName>
    </submittedName>
</protein>
<dbReference type="PANTHER" id="PTHR34007:SF1">
    <property type="entry name" value="AEROLYSIN-LIKE PROTEIN-RELATED"/>
    <property type="match status" value="1"/>
</dbReference>
<sequence>ALLVMSLIPGRTGPVTTAESFVFDFEEKVDLYVRSLAKEHATKVLWWDMHGEHVHLTEFKHMYNRFKVTVRTNSIAYGEFRNVSINSKLVHTEWFHNGQSTDPQQVRLTKAIQRTRSEAWRTEKGLSYGKEPISLDIGVPKIGLNVKFPLSDGSRRYVSINHSKQQEHTETYMISVDQNLTVRPKTSLKIDWVVTDIAQEAPWTSNVTAEGYFAVWFYHMVNNHYLWFYPVTTLRDPLLTPIDKKTVQYISSGWLTTANAIESYLRVSEYDLISYGRKPLSSKIYAVPLVMHVNK</sequence>
<dbReference type="SUPFAM" id="SSF56973">
    <property type="entry name" value="Aerolisin/ETX pore-forming domain"/>
    <property type="match status" value="1"/>
</dbReference>
<dbReference type="AlphaFoldDB" id="A0A131Y873"/>
<name>A0A131Y873_IXORI</name>
<feature type="non-terminal residue" evidence="1">
    <location>
        <position position="1"/>
    </location>
</feature>
<reference evidence="1" key="1">
    <citation type="submission" date="2016-02" db="EMBL/GenBank/DDBJ databases">
        <title>RNAseq analyses of the midgut from blood- or serum-fed Ixodes ricinus ticks.</title>
        <authorList>
            <person name="Perner J."/>
            <person name="Provaznik J."/>
            <person name="Schrenkova J."/>
            <person name="Urbanova V."/>
            <person name="Ribeiro J.M."/>
            <person name="Kopacek P."/>
        </authorList>
    </citation>
    <scope>NUCLEOTIDE SEQUENCE</scope>
    <source>
        <tissue evidence="1">Gut</tissue>
    </source>
</reference>
<organism evidence="1">
    <name type="scientific">Ixodes ricinus</name>
    <name type="common">Common tick</name>
    <name type="synonym">Acarus ricinus</name>
    <dbReference type="NCBI Taxonomy" id="34613"/>
    <lineage>
        <taxon>Eukaryota</taxon>
        <taxon>Metazoa</taxon>
        <taxon>Ecdysozoa</taxon>
        <taxon>Arthropoda</taxon>
        <taxon>Chelicerata</taxon>
        <taxon>Arachnida</taxon>
        <taxon>Acari</taxon>
        <taxon>Parasitiformes</taxon>
        <taxon>Ixodida</taxon>
        <taxon>Ixodoidea</taxon>
        <taxon>Ixodidae</taxon>
        <taxon>Ixodinae</taxon>
        <taxon>Ixodes</taxon>
    </lineage>
</organism>
<dbReference type="Gene3D" id="2.170.15.10">
    <property type="entry name" value="Proaerolysin, chain A, domain 3"/>
    <property type="match status" value="1"/>
</dbReference>
<proteinExistence type="evidence at transcript level"/>
<evidence type="ECO:0000313" key="1">
    <source>
        <dbReference type="EMBL" id="JAP74131.1"/>
    </source>
</evidence>
<dbReference type="InterPro" id="IPR053280">
    <property type="entry name" value="Aerolysin-like_pore-former"/>
</dbReference>
<accession>A0A131Y873</accession>
<dbReference type="EMBL" id="GEFM01001665">
    <property type="protein sequence ID" value="JAP74131.1"/>
    <property type="molecule type" value="mRNA"/>
</dbReference>